<comment type="catalytic activity">
    <reaction evidence="1">
        <text>a 1,2-diacyl-sn-glycero-3-phospho-(1D-myo-inositol) = 1D-myo-inositol 1,2-cyclic phosphate + a 1,2-diacyl-sn-glycerol</text>
        <dbReference type="Rhea" id="RHEA:17093"/>
        <dbReference type="ChEBI" id="CHEBI:17815"/>
        <dbReference type="ChEBI" id="CHEBI:57880"/>
        <dbReference type="ChEBI" id="CHEBI:58484"/>
        <dbReference type="EC" id="4.6.1.13"/>
    </reaction>
</comment>
<proteinExistence type="predicted"/>
<evidence type="ECO:0000256" key="3">
    <source>
        <dbReference type="ARBA" id="ARBA00019758"/>
    </source>
</evidence>
<dbReference type="Gene3D" id="3.20.20.190">
    <property type="entry name" value="Phosphatidylinositol (PI) phosphodiesterase"/>
    <property type="match status" value="1"/>
</dbReference>
<feature type="domain" description="Phosphatidylinositol-specific phospholipase C X" evidence="6">
    <location>
        <begin position="6"/>
        <end position="147"/>
    </location>
</feature>
<gene>
    <name evidence="7" type="primary">plc</name>
    <name evidence="7" type="ORF">GCM10011511_27360</name>
</gene>
<reference evidence="7" key="1">
    <citation type="journal article" date="2014" name="Int. J. Syst. Evol. Microbiol.">
        <title>Complete genome sequence of Corynebacterium casei LMG S-19264T (=DSM 44701T), isolated from a smear-ripened cheese.</title>
        <authorList>
            <consortium name="US DOE Joint Genome Institute (JGI-PGF)"/>
            <person name="Walter F."/>
            <person name="Albersmeier A."/>
            <person name="Kalinowski J."/>
            <person name="Ruckert C."/>
        </authorList>
    </citation>
    <scope>NUCLEOTIDE SEQUENCE</scope>
    <source>
        <strain evidence="7">CGMCC 1.15448</strain>
    </source>
</reference>
<dbReference type="AlphaFoldDB" id="A0A8J2XTD7"/>
<dbReference type="Proteomes" id="UP000607559">
    <property type="component" value="Unassembled WGS sequence"/>
</dbReference>
<dbReference type="InterPro" id="IPR000909">
    <property type="entry name" value="PLipase_C_PInositol-sp_X_dom"/>
</dbReference>
<dbReference type="GO" id="GO:0006629">
    <property type="term" value="P:lipid metabolic process"/>
    <property type="evidence" value="ECO:0007669"/>
    <property type="project" value="InterPro"/>
</dbReference>
<name>A0A8J2XTD7_9BACT</name>
<reference evidence="7" key="2">
    <citation type="submission" date="2020-09" db="EMBL/GenBank/DDBJ databases">
        <authorList>
            <person name="Sun Q."/>
            <person name="Zhou Y."/>
        </authorList>
    </citation>
    <scope>NUCLEOTIDE SEQUENCE</scope>
    <source>
        <strain evidence="7">CGMCC 1.15448</strain>
    </source>
</reference>
<evidence type="ECO:0000256" key="5">
    <source>
        <dbReference type="ARBA" id="ARBA00030782"/>
    </source>
</evidence>
<evidence type="ECO:0000313" key="7">
    <source>
        <dbReference type="EMBL" id="GGB02596.1"/>
    </source>
</evidence>
<keyword evidence="8" id="KW-1185">Reference proteome</keyword>
<dbReference type="Pfam" id="PF00388">
    <property type="entry name" value="PI-PLC-X"/>
    <property type="match status" value="1"/>
</dbReference>
<evidence type="ECO:0000259" key="6">
    <source>
        <dbReference type="SMART" id="SM00148"/>
    </source>
</evidence>
<dbReference type="SMART" id="SM00148">
    <property type="entry name" value="PLCXc"/>
    <property type="match status" value="1"/>
</dbReference>
<evidence type="ECO:0000256" key="2">
    <source>
        <dbReference type="ARBA" id="ARBA00012581"/>
    </source>
</evidence>
<accession>A0A8J2XTD7</accession>
<dbReference type="GO" id="GO:0008081">
    <property type="term" value="F:phosphoric diester hydrolase activity"/>
    <property type="evidence" value="ECO:0007669"/>
    <property type="project" value="InterPro"/>
</dbReference>
<organism evidence="7 8">
    <name type="scientific">Puia dinghuensis</name>
    <dbReference type="NCBI Taxonomy" id="1792502"/>
    <lineage>
        <taxon>Bacteria</taxon>
        <taxon>Pseudomonadati</taxon>
        <taxon>Bacteroidota</taxon>
        <taxon>Chitinophagia</taxon>
        <taxon>Chitinophagales</taxon>
        <taxon>Chitinophagaceae</taxon>
        <taxon>Puia</taxon>
    </lineage>
</organism>
<dbReference type="GO" id="GO:0004436">
    <property type="term" value="F:phosphatidylinositol diacylglycerol-lyase activity"/>
    <property type="evidence" value="ECO:0007669"/>
    <property type="project" value="UniProtKB-EC"/>
</dbReference>
<dbReference type="EC" id="4.6.1.13" evidence="2"/>
<dbReference type="EMBL" id="BMJC01000003">
    <property type="protein sequence ID" value="GGB02596.1"/>
    <property type="molecule type" value="Genomic_DNA"/>
</dbReference>
<dbReference type="PANTHER" id="PTHR13593:SF113">
    <property type="entry name" value="SI:DKEY-266F7.9"/>
    <property type="match status" value="1"/>
</dbReference>
<dbReference type="CDD" id="cd08586">
    <property type="entry name" value="PI-PLCc_BcPLC_like"/>
    <property type="match status" value="1"/>
</dbReference>
<evidence type="ECO:0000256" key="1">
    <source>
        <dbReference type="ARBA" id="ARBA00001316"/>
    </source>
</evidence>
<evidence type="ECO:0000313" key="8">
    <source>
        <dbReference type="Proteomes" id="UP000607559"/>
    </source>
</evidence>
<dbReference type="SUPFAM" id="SSF51695">
    <property type="entry name" value="PLC-like phosphodiesterases"/>
    <property type="match status" value="1"/>
</dbReference>
<dbReference type="InterPro" id="IPR051057">
    <property type="entry name" value="PI-PLC_domain"/>
</dbReference>
<sequence>MASISDNINLANLSIPGSHDACARYEPIAGTAICQSLSLGDQLNAGSRFLDIRCRNVNDSFAIHHGSIYQHLNFTDVLNACKTFFAAHPNETIIMSVKEEYTASGNTLSFEQVFLQHYYASNSNLFYMGTSVPNLGAVRGKIVLLRRFNAYDSATGAADGNLYGIDATNWGDNTTFTTSTGTATLHVEDDYVVNNNNTKWSEITANLSNALSGDPTALYISFTSGYYPILGFIPNIPDVSNTINPDINSYFGAATHGRYGIIPMDFVDATRPAAIIGTDY</sequence>
<dbReference type="InterPro" id="IPR017946">
    <property type="entry name" value="PLC-like_Pdiesterase_TIM-brl"/>
</dbReference>
<dbReference type="PANTHER" id="PTHR13593">
    <property type="match status" value="1"/>
</dbReference>
<dbReference type="PROSITE" id="PS50007">
    <property type="entry name" value="PIPLC_X_DOMAIN"/>
    <property type="match status" value="1"/>
</dbReference>
<evidence type="ECO:0000256" key="4">
    <source>
        <dbReference type="ARBA" id="ARBA00030474"/>
    </source>
</evidence>
<protein>
    <recommendedName>
        <fullName evidence="3">1-phosphatidylinositol phosphodiesterase</fullName>
        <ecNumber evidence="2">4.6.1.13</ecNumber>
    </recommendedName>
    <alternativeName>
        <fullName evidence="4">Phosphatidylinositol diacylglycerol-lyase</fullName>
    </alternativeName>
    <alternativeName>
        <fullName evidence="5">Phosphatidylinositol-specific phospholipase C</fullName>
    </alternativeName>
</protein>
<comment type="caution">
    <text evidence="7">The sequence shown here is derived from an EMBL/GenBank/DDBJ whole genome shotgun (WGS) entry which is preliminary data.</text>
</comment>